<reference evidence="3" key="1">
    <citation type="journal article" date="2006" name="PLoS Biol.">
        <title>Macronuclear genome sequence of the ciliate Tetrahymena thermophila, a model eukaryote.</title>
        <authorList>
            <person name="Eisen J.A."/>
            <person name="Coyne R.S."/>
            <person name="Wu M."/>
            <person name="Wu D."/>
            <person name="Thiagarajan M."/>
            <person name="Wortman J.R."/>
            <person name="Badger J.H."/>
            <person name="Ren Q."/>
            <person name="Amedeo P."/>
            <person name="Jones K.M."/>
            <person name="Tallon L.J."/>
            <person name="Delcher A.L."/>
            <person name="Salzberg S.L."/>
            <person name="Silva J.C."/>
            <person name="Haas B.J."/>
            <person name="Majoros W.H."/>
            <person name="Farzad M."/>
            <person name="Carlton J.M."/>
            <person name="Smith R.K. Jr."/>
            <person name="Garg J."/>
            <person name="Pearlman R.E."/>
            <person name="Karrer K.M."/>
            <person name="Sun L."/>
            <person name="Manning G."/>
            <person name="Elde N.C."/>
            <person name="Turkewitz A.P."/>
            <person name="Asai D.J."/>
            <person name="Wilkes D.E."/>
            <person name="Wang Y."/>
            <person name="Cai H."/>
            <person name="Collins K."/>
            <person name="Stewart B.A."/>
            <person name="Lee S.R."/>
            <person name="Wilamowska K."/>
            <person name="Weinberg Z."/>
            <person name="Ruzzo W.L."/>
            <person name="Wloga D."/>
            <person name="Gaertig J."/>
            <person name="Frankel J."/>
            <person name="Tsao C.-C."/>
            <person name="Gorovsky M.A."/>
            <person name="Keeling P.J."/>
            <person name="Waller R.F."/>
            <person name="Patron N.J."/>
            <person name="Cherry J.M."/>
            <person name="Stover N.A."/>
            <person name="Krieger C.J."/>
            <person name="del Toro C."/>
            <person name="Ryder H.F."/>
            <person name="Williamson S.C."/>
            <person name="Barbeau R.A."/>
            <person name="Hamilton E.P."/>
            <person name="Orias E."/>
        </authorList>
    </citation>
    <scope>NUCLEOTIDE SEQUENCE [LARGE SCALE GENOMIC DNA]</scope>
    <source>
        <strain evidence="3">SB210</strain>
    </source>
</reference>
<dbReference type="Gene3D" id="2.130.10.10">
    <property type="entry name" value="YVTN repeat-like/Quinoprotein amine dehydrogenase"/>
    <property type="match status" value="1"/>
</dbReference>
<evidence type="ECO:0000313" key="3">
    <source>
        <dbReference type="Proteomes" id="UP000009168"/>
    </source>
</evidence>
<dbReference type="RefSeq" id="XP_001032112.2">
    <property type="nucleotide sequence ID" value="XM_001032112.2"/>
</dbReference>
<keyword evidence="1" id="KW-1133">Transmembrane helix</keyword>
<dbReference type="GeneID" id="7833866"/>
<dbReference type="EMBL" id="GG662490">
    <property type="protein sequence ID" value="EAR84449.2"/>
    <property type="molecule type" value="Genomic_DNA"/>
</dbReference>
<keyword evidence="3" id="KW-1185">Reference proteome</keyword>
<dbReference type="PANTHER" id="PTHR11319">
    <property type="entry name" value="G PROTEIN-COUPLED RECEPTOR-RELATED"/>
    <property type="match status" value="1"/>
</dbReference>
<feature type="transmembrane region" description="Helical" evidence="1">
    <location>
        <begin position="2290"/>
        <end position="2310"/>
    </location>
</feature>
<feature type="transmembrane region" description="Helical" evidence="1">
    <location>
        <begin position="2204"/>
        <end position="2222"/>
    </location>
</feature>
<dbReference type="InParanoid" id="I7LT59"/>
<dbReference type="Proteomes" id="UP000009168">
    <property type="component" value="Unassembled WGS sequence"/>
</dbReference>
<accession>I7LT59</accession>
<dbReference type="KEGG" id="tet:TTHERM_00691470"/>
<evidence type="ECO:0000313" key="2">
    <source>
        <dbReference type="EMBL" id="EAR84449.2"/>
    </source>
</evidence>
<organism evidence="2 3">
    <name type="scientific">Tetrahymena thermophila (strain SB210)</name>
    <dbReference type="NCBI Taxonomy" id="312017"/>
    <lineage>
        <taxon>Eukaryota</taxon>
        <taxon>Sar</taxon>
        <taxon>Alveolata</taxon>
        <taxon>Ciliophora</taxon>
        <taxon>Intramacronucleata</taxon>
        <taxon>Oligohymenophorea</taxon>
        <taxon>Hymenostomatida</taxon>
        <taxon>Tetrahymenina</taxon>
        <taxon>Tetrahymenidae</taxon>
        <taxon>Tetrahymena</taxon>
    </lineage>
</organism>
<dbReference type="InterPro" id="IPR036322">
    <property type="entry name" value="WD40_repeat_dom_sf"/>
</dbReference>
<proteinExistence type="predicted"/>
<sequence length="2655" mass="310532">MIIQFRYSLSISPNQILLIQANQQILVFSQNDQMLLLLSYQIIPFQMTINLQVSTAVSQNQNSQIILSYDQNLSQFLVQVDSDFFIFDSNLQILYNDSLKSETKVNIQNSIQKNIFILNQHYVFYNQFSIAIISKSDLSRVAYREFEDISYIKSIIVNEKRIVLSTQDQQFYMFATPNLLNIIEKIPIEADEIIYNKETREYLYQNDQGETFSIYFNDYLIKKRFQDFQQINKMQLDSVTGQILMSSYYNNTNIQKIKIYSKQILEDSQKLYSIDTNVNMIQNYTSLGFDQFLILNKEGSDYLIAALKWVQYDTNMNITSSLHSLVFYQYSSYKMLFIQMKPHSSQIRFLIQGGKDEIITVSSLNSIKIWNLTNFQLNKKINRLQFQINDVIYDQVDDMIIVCTSQPQLIFYDYQTLQILQTFSKFQRSCDKISLGLFRRNLIATESDGRIIIFNYKTMLPIQQIHLDTTGYSVLFLYPLFSLEKYNQILDYTDQKYKEKENEKKIVIGSQSGNIFVLSWKKIEFSNTNNPQMYLKEIQYGISEKYEYQLEFQTLLNSEIKAIIVDEQLDLIIQCSRDQLLVSSYQNGEEIQRINMDIPAYSSGCMKIIIIHEYMELYIQTSDNILIYNLAYIINGPFFQKFQNRYQESTNSIKPINSKLNMYLFRNSESKLILIDQNTHNSFLIYQNLQTCSVQDYFIFYDNCILMKCSQYKILLYQHQIKNTQLESLPINSILQQKIQIIQILIQSIFFPQVFYIINAPNEILVLRFQKLKSSKDVMFQCIQASIPQKQHIKDILMISRLITIIAYFDGSFQLCNPLLSKCNSLIVNDFTSFINGFAINPLNPQKIFFYSNSGQINLYQITFNQDYFLNVNQVVEEEINCKSLSNIKYPNSDFLSSLPINYKEALKSYLEKQSKIQDMNDQIQLDEIDFINAELIFNTQLIDQKSIITEGIDEFHIFQNIKIFITPVFSQGLIYIWDLDKFQLLNNIQVPSLSFNSYIKICSTFNSFFLSTCIGLNLYQYNQQNSNFLLQDSFYKINDPILNPRTNFLNYFADFQIVTSLKGYQIINFNNSMIPNTQKFIQKIKIVNPIIVSVEMVTDQPLNSQVNLIVFGFSNHEIFWHYINLKQIDSCIMKLDSYGLNEIQEELNSIEKNQEIQNFKVSKFKINLLFQDVFYLLYNIPIFKYSKQSTLNISGISQIKFSIASELKNIQIFLNWNKLILQNIKIDNSTVQINSSISIIAKDVNNSLIFNNAQFNNFNSDLLFNIQYFNNITFDGVILIGSQFNNQTLFQFYECNFISLVNFEVEGITANNFTIAQFLGRFTALSFQYLFISQLQIMSSNITNSELFVTQFGQKAEIISAKIKNNVASASILFDLQGIIQTTISKSLFYNNTSICLLNSSSEIAIDYDIYSQFQVYQSNFYLIDSEIEECQIDSSTYSILNFRKQKVFISNLNVSKSSGINAPIPLIFQIPYYNSSVILQEKQDENSTQIFEQQQQISFSNLFTIIKCYELIHMEIKNSNFINIKGINHVIQSQDSQLINVIGCNFTQSGDKYSTNGLIYTETSILQIENSSFEDNVSYKCTNILILNSPIDAASSFVNFINNTRLINNKAYLFGGALCFSNSQLNLFNTDFIQNSGQFGGAVFYQNQYDYLQQINNSIQKNIHKNLKFINNSAAIFGINYDSGLSYMQAYDLDFDGQNYVIEDFRSGDSLSSLKILLFDQEQQLISNDQTNSLNFKIKPIKLVNLKIINQSDFEQKIESGISYLTNDRLRIFGIPGEVGYIYYTSDFIDNSQVDGLQKNQQPILQIKLKFRKCLIGEIQRLEFVDEQNKKNYYSCFQCPEGKYSLIEGSYDPNNNKKMCQLCPSDKATFCEKDIIKIKSGFWRENNMTDIIIECKNNPDACLGEDKCLEGHIGPLCEDCDITGEVYGKKYTRINNEVFSCTQCENNFAQIFIMFLLQAAITGYLVWSIKTSLDRSKQIVMADLMRKMTLVSLGKSSQTNSTSAFIKIIAHYVQVISCLKYYHPQYPSFGLLYVDYIGDPVDKSTFAFDCILIDFEYLKIPFEYLIIIWSQIYQIIYLVLYLSIYFCLIKMKKVQYKQYANRNAIIFFILYIQNSVISQLVSSISCRRIGENSYIRSAISKMCFTHDFYDYSFKLIIPLLFFWALLVPLIGFCLIFRIRKKLFTFFNTLNYGLLYLDYKPQYYYWEFIRIIIKITLIFIVNYFYQSIYYQGIISLLIILIYSYSLQNLQPYKEKFFNELEQKSAFIQSTFFFLVLVQSGLEIQQYSYLSWVIVIINLLFLVYLIYLCISYQITKQQVYIFLYKIPFLRKCVENKIPQQPRIFNAQQLWRSLSIYVRDFIERKKLNKNAEFYVQHLQLGSSQSNLYRVSQVKTSQQFKEILKKSTQLSVFLGDQREVDTKHDTSLNLNKLQVNEIITESRVIGKFDAISEEIQEEDPEIQSEKNNDQIPQQLNQIIIPDFYPNQTKLQIEQQSDRIKTEEILDTQANEENKILKTEQSFINNVTQPSIISPQNNLSNSNQMLIKQLFQQQQKTEEDLDLGHNQNEQTKQIPRNFKVKENNLNRQQQIQKLMKKQQNKQQNQTNHFQQQQESKVIASLFTPRNNENQSNNPVQSYREAFAEKMKKTISFRSAQKQ</sequence>
<feature type="transmembrane region" description="Helical" evidence="1">
    <location>
        <begin position="2266"/>
        <end position="2284"/>
    </location>
</feature>
<gene>
    <name evidence="2" type="ORF">TTHERM_00691470</name>
</gene>
<keyword evidence="1 2" id="KW-0812">Transmembrane</keyword>
<keyword evidence="1" id="KW-0472">Membrane</keyword>
<dbReference type="SUPFAM" id="SSF50978">
    <property type="entry name" value="WD40 repeat-like"/>
    <property type="match status" value="1"/>
</dbReference>
<feature type="transmembrane region" description="Helical" evidence="1">
    <location>
        <begin position="2157"/>
        <end position="2178"/>
    </location>
</feature>
<protein>
    <submittedName>
        <fullName evidence="2">Transmembrane protein, putative</fullName>
    </submittedName>
</protein>
<name>I7LT59_TETTS</name>
<dbReference type="PANTHER" id="PTHR11319:SF35">
    <property type="entry name" value="OUTER MEMBRANE PROTEIN PMPC-RELATED"/>
    <property type="match status" value="1"/>
</dbReference>
<dbReference type="OrthoDB" id="338325at2759"/>
<dbReference type="InterPro" id="IPR015943">
    <property type="entry name" value="WD40/YVTN_repeat-like_dom_sf"/>
</dbReference>
<feature type="transmembrane region" description="Helical" evidence="1">
    <location>
        <begin position="2066"/>
        <end position="2090"/>
    </location>
</feature>
<feature type="transmembrane region" description="Helical" evidence="1">
    <location>
        <begin position="2228"/>
        <end position="2245"/>
    </location>
</feature>
<evidence type="ECO:0000256" key="1">
    <source>
        <dbReference type="SAM" id="Phobius"/>
    </source>
</evidence>